<evidence type="ECO:0000313" key="5">
    <source>
        <dbReference type="Proteomes" id="UP000176204"/>
    </source>
</evidence>
<dbReference type="Pfam" id="PF00586">
    <property type="entry name" value="AIRS"/>
    <property type="match status" value="1"/>
</dbReference>
<dbReference type="InterPro" id="IPR010918">
    <property type="entry name" value="PurM-like_C_dom"/>
</dbReference>
<evidence type="ECO:0000313" key="4">
    <source>
        <dbReference type="EMBL" id="SEH80154.1"/>
    </source>
</evidence>
<dbReference type="GO" id="GO:0051604">
    <property type="term" value="P:protein maturation"/>
    <property type="evidence" value="ECO:0007669"/>
    <property type="project" value="TreeGrafter"/>
</dbReference>
<dbReference type="AlphaFoldDB" id="A0A1C7PCV1"/>
<dbReference type="EMBL" id="LT629973">
    <property type="protein sequence ID" value="SEH80154.1"/>
    <property type="molecule type" value="Genomic_DNA"/>
</dbReference>
<dbReference type="Gene3D" id="3.30.1330.10">
    <property type="entry name" value="PurM-like, N-terminal domain"/>
    <property type="match status" value="1"/>
</dbReference>
<dbReference type="InterPro" id="IPR036676">
    <property type="entry name" value="PurM-like_C_sf"/>
</dbReference>
<gene>
    <name evidence="4" type="ORF">PYTT_0855</name>
</gene>
<dbReference type="OrthoDB" id="9801934at2"/>
<dbReference type="InterPro" id="IPR011854">
    <property type="entry name" value="HypE"/>
</dbReference>
<reference evidence="5" key="1">
    <citation type="submission" date="2016-09" db="EMBL/GenBank/DDBJ databases">
        <authorList>
            <person name="Koehorst J."/>
        </authorList>
    </citation>
    <scope>NUCLEOTIDE SEQUENCE [LARGE SCALE GENOMIC DNA]</scope>
</reference>
<dbReference type="PANTHER" id="PTHR30303">
    <property type="entry name" value="HYDROGENASE ISOENZYMES FORMATION PROTEIN HYPE"/>
    <property type="match status" value="1"/>
</dbReference>
<evidence type="ECO:0000256" key="1">
    <source>
        <dbReference type="ARBA" id="ARBA00006243"/>
    </source>
</evidence>
<dbReference type="Proteomes" id="UP000176204">
    <property type="component" value="Chromosome I"/>
</dbReference>
<organism evidence="4 5">
    <name type="scientific">Akkermansia glycaniphila</name>
    <dbReference type="NCBI Taxonomy" id="1679444"/>
    <lineage>
        <taxon>Bacteria</taxon>
        <taxon>Pseudomonadati</taxon>
        <taxon>Verrucomicrobiota</taxon>
        <taxon>Verrucomicrobiia</taxon>
        <taxon>Verrucomicrobiales</taxon>
        <taxon>Akkermansiaceae</taxon>
        <taxon>Akkermansia</taxon>
    </lineage>
</organism>
<dbReference type="RefSeq" id="WP_067774866.1">
    <property type="nucleotide sequence ID" value="NZ_LIGX01000019.1"/>
</dbReference>
<dbReference type="STRING" id="1679444.PYTT_0855"/>
<dbReference type="PANTHER" id="PTHR30303:SF0">
    <property type="entry name" value="CARBAMOYL DEHYDRATASE HYPE"/>
    <property type="match status" value="1"/>
</dbReference>
<dbReference type="InterPro" id="IPR016188">
    <property type="entry name" value="PurM-like_N"/>
</dbReference>
<evidence type="ECO:0000259" key="2">
    <source>
        <dbReference type="Pfam" id="PF00586"/>
    </source>
</evidence>
<dbReference type="SUPFAM" id="SSF55326">
    <property type="entry name" value="PurM N-terminal domain-like"/>
    <property type="match status" value="1"/>
</dbReference>
<dbReference type="NCBIfam" id="TIGR02124">
    <property type="entry name" value="hypE"/>
    <property type="match status" value="1"/>
</dbReference>
<sequence length="341" mass="35776">MFTCPIPAPDPHRIRLAHGGGGEMTSRLIEDIFLPAFGTENLTQHDSAVVSAPKGKLAITTDSFVVHPIEFSGGDIGSLAIHGTVNDLSMSGARPLYITAGFILEEGLDTAVLSRIAHSMGQTARQAGIAIVAGDTKVVEQGKGDGLYINTSGIGIVEHSLAIAPSSIEPGDAVLVSGDIGRHGITIMSARAGIDLQTDLQSDSANLWPSVSTLLQSGIAIHCLRDITRGGLSMTLNELAETSGTTILLDETAIPVCETVRSTCDLLGLDILQTACEGRYLAIVPEKQAEQTLLALQRHNPEAARIGTVIPSGTAPLLIDGLLGVRRILSKPYGEQLPRIC</sequence>
<proteinExistence type="inferred from homology"/>
<accession>A0A1C7PCV1</accession>
<name>A0A1C7PCV1_9BACT</name>
<keyword evidence="5" id="KW-1185">Reference proteome</keyword>
<evidence type="ECO:0000259" key="3">
    <source>
        <dbReference type="Pfam" id="PF02769"/>
    </source>
</evidence>
<dbReference type="Pfam" id="PF02769">
    <property type="entry name" value="AIRS_C"/>
    <property type="match status" value="1"/>
</dbReference>
<dbReference type="SUPFAM" id="SSF56042">
    <property type="entry name" value="PurM C-terminal domain-like"/>
    <property type="match status" value="1"/>
</dbReference>
<feature type="domain" description="PurM-like N-terminal" evidence="2">
    <location>
        <begin position="45"/>
        <end position="157"/>
    </location>
</feature>
<dbReference type="PIRSF" id="PIRSF005644">
    <property type="entry name" value="Hdrgns_mtr_HypE"/>
    <property type="match status" value="1"/>
</dbReference>
<dbReference type="PATRIC" id="fig|1679444.3.peg.2656"/>
<dbReference type="InterPro" id="IPR036921">
    <property type="entry name" value="PurM-like_N_sf"/>
</dbReference>
<dbReference type="KEGG" id="agl:PYTT_0855"/>
<dbReference type="Gene3D" id="3.90.650.10">
    <property type="entry name" value="PurM-like C-terminal domain"/>
    <property type="match status" value="1"/>
</dbReference>
<feature type="domain" description="PurM-like C-terminal" evidence="3">
    <location>
        <begin position="169"/>
        <end position="313"/>
    </location>
</feature>
<dbReference type="CDD" id="cd02197">
    <property type="entry name" value="HypE"/>
    <property type="match status" value="1"/>
</dbReference>
<protein>
    <submittedName>
        <fullName evidence="4">Hype: hydrogenase expression/formation protein hype</fullName>
    </submittedName>
</protein>
<comment type="similarity">
    <text evidence="1">Belongs to the HypE family.</text>
</comment>